<dbReference type="InterPro" id="IPR032695">
    <property type="entry name" value="Integrin_dom_sf"/>
</dbReference>
<dbReference type="GO" id="GO:0098609">
    <property type="term" value="P:cell-cell adhesion"/>
    <property type="evidence" value="ECO:0007669"/>
    <property type="project" value="TreeGrafter"/>
</dbReference>
<dbReference type="GO" id="GO:0005178">
    <property type="term" value="F:integrin binding"/>
    <property type="evidence" value="ECO:0007669"/>
    <property type="project" value="TreeGrafter"/>
</dbReference>
<dbReference type="Pfam" id="PF20805">
    <property type="entry name" value="Integrin_A_Ig_2"/>
    <property type="match status" value="1"/>
</dbReference>
<evidence type="ECO:0000256" key="1">
    <source>
        <dbReference type="ARBA" id="ARBA00004479"/>
    </source>
</evidence>
<evidence type="ECO:0000313" key="6">
    <source>
        <dbReference type="Proteomes" id="UP000515152"/>
    </source>
</evidence>
<evidence type="ECO:0000256" key="4">
    <source>
        <dbReference type="ARBA" id="ARBA00023180"/>
    </source>
</evidence>
<keyword evidence="2" id="KW-0401">Integrin</keyword>
<sequence>MFPSIPPPPPAPCLLQCSPEDALSPVDVQVIVSFEGVPIQTADGLVPQLASGPIKVTDHKLNFEIDCGEDKVCEDNVRVDISGSSTIEVGIAQEMNVTVMVENRGENSYNTRVSLSYPHGLSYRTFTKTQGRVECSSLDHRFPNWGITSSSSSDGSPSSVAFGL</sequence>
<comment type="subcellular location">
    <subcellularLocation>
        <location evidence="1">Membrane</location>
        <topology evidence="1">Single-pass type I membrane protein</topology>
    </subcellularLocation>
</comment>
<reference evidence="7" key="1">
    <citation type="submission" date="2025-08" db="UniProtKB">
        <authorList>
            <consortium name="RefSeq"/>
        </authorList>
    </citation>
    <scope>IDENTIFICATION</scope>
</reference>
<dbReference type="GO" id="GO:0009897">
    <property type="term" value="C:external side of plasma membrane"/>
    <property type="evidence" value="ECO:0007669"/>
    <property type="project" value="TreeGrafter"/>
</dbReference>
<evidence type="ECO:0000256" key="3">
    <source>
        <dbReference type="ARBA" id="ARBA00023136"/>
    </source>
</evidence>
<dbReference type="KEGG" id="char:105890675"/>
<feature type="domain" description="Integrin alpha second immunoglobulin-like" evidence="5">
    <location>
        <begin position="67"/>
        <end position="138"/>
    </location>
</feature>
<organism evidence="6 7">
    <name type="scientific">Clupea harengus</name>
    <name type="common">Atlantic herring</name>
    <dbReference type="NCBI Taxonomy" id="7950"/>
    <lineage>
        <taxon>Eukaryota</taxon>
        <taxon>Metazoa</taxon>
        <taxon>Chordata</taxon>
        <taxon>Craniata</taxon>
        <taxon>Vertebrata</taxon>
        <taxon>Euteleostomi</taxon>
        <taxon>Actinopterygii</taxon>
        <taxon>Neopterygii</taxon>
        <taxon>Teleostei</taxon>
        <taxon>Clupei</taxon>
        <taxon>Clupeiformes</taxon>
        <taxon>Clupeoidei</taxon>
        <taxon>Clupeidae</taxon>
        <taxon>Clupea</taxon>
    </lineage>
</organism>
<dbReference type="InterPro" id="IPR048285">
    <property type="entry name" value="Integrin_alpha_Ig-like_2"/>
</dbReference>
<name>A0A6P8FT75_CLUHA</name>
<dbReference type="GO" id="GO:0033627">
    <property type="term" value="P:cell adhesion mediated by integrin"/>
    <property type="evidence" value="ECO:0007669"/>
    <property type="project" value="TreeGrafter"/>
</dbReference>
<evidence type="ECO:0000259" key="5">
    <source>
        <dbReference type="Pfam" id="PF20805"/>
    </source>
</evidence>
<dbReference type="GeneID" id="105890675"/>
<keyword evidence="4" id="KW-0325">Glycoprotein</keyword>
<dbReference type="Proteomes" id="UP000515152">
    <property type="component" value="Chromosome 1"/>
</dbReference>
<dbReference type="PANTHER" id="PTHR23220:SF118">
    <property type="entry name" value="INTEGRIN ALPHA-X"/>
    <property type="match status" value="1"/>
</dbReference>
<keyword evidence="6" id="KW-1185">Reference proteome</keyword>
<evidence type="ECO:0000256" key="2">
    <source>
        <dbReference type="ARBA" id="ARBA00023037"/>
    </source>
</evidence>
<evidence type="ECO:0000313" key="7">
    <source>
        <dbReference type="RefSeq" id="XP_031426660.1"/>
    </source>
</evidence>
<dbReference type="AlphaFoldDB" id="A0A6P8FT75"/>
<dbReference type="OrthoDB" id="5317514at2759"/>
<dbReference type="GO" id="GO:0007160">
    <property type="term" value="P:cell-matrix adhesion"/>
    <property type="evidence" value="ECO:0007669"/>
    <property type="project" value="TreeGrafter"/>
</dbReference>
<accession>A0A6P8FT75</accession>
<dbReference type="GO" id="GO:0008305">
    <property type="term" value="C:integrin complex"/>
    <property type="evidence" value="ECO:0007669"/>
    <property type="project" value="TreeGrafter"/>
</dbReference>
<dbReference type="SUPFAM" id="SSF69179">
    <property type="entry name" value="Integrin domains"/>
    <property type="match status" value="1"/>
</dbReference>
<protein>
    <submittedName>
        <fullName evidence="7">Integrin alpha-D-like</fullName>
    </submittedName>
</protein>
<dbReference type="GO" id="GO:0007229">
    <property type="term" value="P:integrin-mediated signaling pathway"/>
    <property type="evidence" value="ECO:0007669"/>
    <property type="project" value="UniProtKB-KW"/>
</dbReference>
<dbReference type="PANTHER" id="PTHR23220">
    <property type="entry name" value="INTEGRIN ALPHA"/>
    <property type="match status" value="1"/>
</dbReference>
<dbReference type="Gene3D" id="2.60.40.1510">
    <property type="entry name" value="ntegrin, alpha v. Chain A, domain 3"/>
    <property type="match status" value="1"/>
</dbReference>
<proteinExistence type="predicted"/>
<dbReference type="RefSeq" id="XP_031426660.1">
    <property type="nucleotide sequence ID" value="XM_031570800.1"/>
</dbReference>
<keyword evidence="3" id="KW-0472">Membrane</keyword>
<gene>
    <name evidence="7" type="primary">LOC105890675</name>
</gene>